<dbReference type="PROSITE" id="PS51819">
    <property type="entry name" value="VOC"/>
    <property type="match status" value="1"/>
</dbReference>
<reference evidence="2" key="1">
    <citation type="submission" date="2021-01" db="EMBL/GenBank/DDBJ databases">
        <authorList>
            <person name="Corre E."/>
            <person name="Pelletier E."/>
            <person name="Niang G."/>
            <person name="Scheremetjew M."/>
            <person name="Finn R."/>
            <person name="Kale V."/>
            <person name="Holt S."/>
            <person name="Cochrane G."/>
            <person name="Meng A."/>
            <person name="Brown T."/>
            <person name="Cohen L."/>
        </authorList>
    </citation>
    <scope>NUCLEOTIDE SEQUENCE</scope>
    <source>
        <strain evidence="2">SAG 63-3</strain>
    </source>
</reference>
<gene>
    <name evidence="2" type="ORF">PPAR00522_LOCUS1553</name>
</gene>
<evidence type="ECO:0000259" key="1">
    <source>
        <dbReference type="PROSITE" id="PS51819"/>
    </source>
</evidence>
<dbReference type="SUPFAM" id="SSF54593">
    <property type="entry name" value="Glyoxalase/Bleomycin resistance protein/Dihydroxybiphenyl dioxygenase"/>
    <property type="match status" value="1"/>
</dbReference>
<dbReference type="EMBL" id="HBFM01002701">
    <property type="protein sequence ID" value="CAD8765168.1"/>
    <property type="molecule type" value="Transcribed_RNA"/>
</dbReference>
<dbReference type="Gene3D" id="3.10.180.10">
    <property type="entry name" value="2,3-Dihydroxybiphenyl 1,2-Dioxygenase, domain 1"/>
    <property type="match status" value="1"/>
</dbReference>
<dbReference type="PANTHER" id="PTHR39434">
    <property type="match status" value="1"/>
</dbReference>
<dbReference type="AlphaFoldDB" id="A0A7S0UNN6"/>
<sequence length="150" mass="16986">MSEENSPAAITPFHLAFPVRDVEEARQFYTTILGCTEGRSAATWVDFNLYGHQIVAHLVRGFNAESHCNQVDGDAVPVPHFGLVLSVSQFHDLAARFKQHNVKFVIEPHLRFEGKPGEQWTMFFKDPSGNALEFKAMTNPNNLFAKYYVE</sequence>
<dbReference type="InterPro" id="IPR004360">
    <property type="entry name" value="Glyas_Fos-R_dOase_dom"/>
</dbReference>
<dbReference type="CDD" id="cd08357">
    <property type="entry name" value="VOC_like"/>
    <property type="match status" value="1"/>
</dbReference>
<dbReference type="Pfam" id="PF00903">
    <property type="entry name" value="Glyoxalase"/>
    <property type="match status" value="1"/>
</dbReference>
<protein>
    <recommendedName>
        <fullName evidence="1">VOC domain-containing protein</fullName>
    </recommendedName>
</protein>
<name>A0A7S0UNN6_9CHLO</name>
<organism evidence="2">
    <name type="scientific">Polytomella parva</name>
    <dbReference type="NCBI Taxonomy" id="51329"/>
    <lineage>
        <taxon>Eukaryota</taxon>
        <taxon>Viridiplantae</taxon>
        <taxon>Chlorophyta</taxon>
        <taxon>core chlorophytes</taxon>
        <taxon>Chlorophyceae</taxon>
        <taxon>CS clade</taxon>
        <taxon>Chlamydomonadales</taxon>
        <taxon>Chlamydomonadaceae</taxon>
        <taxon>Polytomella</taxon>
    </lineage>
</organism>
<dbReference type="InterPro" id="IPR037523">
    <property type="entry name" value="VOC_core"/>
</dbReference>
<proteinExistence type="predicted"/>
<evidence type="ECO:0000313" key="2">
    <source>
        <dbReference type="EMBL" id="CAD8765168.1"/>
    </source>
</evidence>
<dbReference type="InterPro" id="IPR029068">
    <property type="entry name" value="Glyas_Bleomycin-R_OHBP_Dase"/>
</dbReference>
<accession>A0A7S0UNN6</accession>
<feature type="domain" description="VOC" evidence="1">
    <location>
        <begin position="11"/>
        <end position="137"/>
    </location>
</feature>
<dbReference type="PANTHER" id="PTHR39434:SF1">
    <property type="entry name" value="VOC DOMAIN-CONTAINING PROTEIN"/>
    <property type="match status" value="1"/>
</dbReference>